<feature type="domain" description="CCHC-type" evidence="4">
    <location>
        <begin position="661"/>
        <end position="675"/>
    </location>
</feature>
<evidence type="ECO:0000256" key="2">
    <source>
        <dbReference type="PROSITE-ProRule" id="PRU00047"/>
    </source>
</evidence>
<comment type="caution">
    <text evidence="6">The sequence shown here is derived from an EMBL/GenBank/DDBJ whole genome shotgun (WGS) entry which is preliminary data.</text>
</comment>
<keyword evidence="2" id="KW-0863">Zinc-finger</keyword>
<gene>
    <name evidence="6" type="ORF">FOZ60_006764</name>
</gene>
<organism evidence="6 7">
    <name type="scientific">Perkinsus olseni</name>
    <name type="common">Perkinsus atlanticus</name>
    <dbReference type="NCBI Taxonomy" id="32597"/>
    <lineage>
        <taxon>Eukaryota</taxon>
        <taxon>Sar</taxon>
        <taxon>Alveolata</taxon>
        <taxon>Perkinsozoa</taxon>
        <taxon>Perkinsea</taxon>
        <taxon>Perkinsida</taxon>
        <taxon>Perkinsidae</taxon>
        <taxon>Perkinsus</taxon>
    </lineage>
</organism>
<keyword evidence="2" id="KW-0862">Zinc</keyword>
<dbReference type="GO" id="GO:0004190">
    <property type="term" value="F:aspartic-type endopeptidase activity"/>
    <property type="evidence" value="ECO:0007669"/>
    <property type="project" value="InterPro"/>
</dbReference>
<keyword evidence="1" id="KW-0378">Hydrolase</keyword>
<dbReference type="SUPFAM" id="SSF57756">
    <property type="entry name" value="Retrovirus zinc finger-like domains"/>
    <property type="match status" value="1"/>
</dbReference>
<feature type="compositionally biased region" description="Low complexity" evidence="3">
    <location>
        <begin position="265"/>
        <end position="277"/>
    </location>
</feature>
<feature type="compositionally biased region" description="Low complexity" evidence="3">
    <location>
        <begin position="304"/>
        <end position="317"/>
    </location>
</feature>
<protein>
    <recommendedName>
        <fullName evidence="8">CCHC-type domain-containing protein</fullName>
    </recommendedName>
</protein>
<feature type="compositionally biased region" description="Low complexity" evidence="3">
    <location>
        <begin position="69"/>
        <end position="78"/>
    </location>
</feature>
<feature type="region of interest" description="Disordered" evidence="3">
    <location>
        <begin position="577"/>
        <end position="625"/>
    </location>
</feature>
<dbReference type="SUPFAM" id="SSF50630">
    <property type="entry name" value="Acid proteases"/>
    <property type="match status" value="1"/>
</dbReference>
<dbReference type="AlphaFoldDB" id="A0A7J6NP26"/>
<feature type="compositionally biased region" description="Low complexity" evidence="3">
    <location>
        <begin position="191"/>
        <end position="202"/>
    </location>
</feature>
<dbReference type="OrthoDB" id="514078at2759"/>
<dbReference type="Gene3D" id="4.10.60.10">
    <property type="entry name" value="Zinc finger, CCHC-type"/>
    <property type="match status" value="2"/>
</dbReference>
<feature type="compositionally biased region" description="Basic and acidic residues" evidence="3">
    <location>
        <begin position="585"/>
        <end position="597"/>
    </location>
</feature>
<evidence type="ECO:0000313" key="7">
    <source>
        <dbReference type="Proteomes" id="UP000541610"/>
    </source>
</evidence>
<feature type="compositionally biased region" description="Low complexity" evidence="3">
    <location>
        <begin position="139"/>
        <end position="148"/>
    </location>
</feature>
<dbReference type="InterPro" id="IPR021109">
    <property type="entry name" value="Peptidase_aspartic_dom_sf"/>
</dbReference>
<dbReference type="SMART" id="SM00343">
    <property type="entry name" value="ZnF_C2HC"/>
    <property type="match status" value="3"/>
</dbReference>
<keyword evidence="2" id="KW-0479">Metal-binding</keyword>
<dbReference type="InterPro" id="IPR001995">
    <property type="entry name" value="Peptidase_A2_cat"/>
</dbReference>
<accession>A0A7J6NP26</accession>
<dbReference type="PROSITE" id="PS50175">
    <property type="entry name" value="ASP_PROT_RETROV"/>
    <property type="match status" value="1"/>
</dbReference>
<dbReference type="GO" id="GO:0008270">
    <property type="term" value="F:zinc ion binding"/>
    <property type="evidence" value="ECO:0007669"/>
    <property type="project" value="UniProtKB-KW"/>
</dbReference>
<dbReference type="EMBL" id="JABANP010000272">
    <property type="protein sequence ID" value="KAF4685217.1"/>
    <property type="molecule type" value="Genomic_DNA"/>
</dbReference>
<feature type="compositionally biased region" description="Low complexity" evidence="3">
    <location>
        <begin position="156"/>
        <end position="165"/>
    </location>
</feature>
<feature type="compositionally biased region" description="Low complexity" evidence="3">
    <location>
        <begin position="228"/>
        <end position="239"/>
    </location>
</feature>
<feature type="domain" description="CCHC-type" evidence="4">
    <location>
        <begin position="709"/>
        <end position="722"/>
    </location>
</feature>
<dbReference type="InterPro" id="IPR001878">
    <property type="entry name" value="Znf_CCHC"/>
</dbReference>
<dbReference type="InterPro" id="IPR001969">
    <property type="entry name" value="Aspartic_peptidase_AS"/>
</dbReference>
<proteinExistence type="predicted"/>
<evidence type="ECO:0000256" key="3">
    <source>
        <dbReference type="SAM" id="MobiDB-lite"/>
    </source>
</evidence>
<name>A0A7J6NP26_PEROL</name>
<evidence type="ECO:0000256" key="1">
    <source>
        <dbReference type="ARBA" id="ARBA00022801"/>
    </source>
</evidence>
<dbReference type="InterPro" id="IPR036875">
    <property type="entry name" value="Znf_CCHC_sf"/>
</dbReference>
<dbReference type="Gene3D" id="2.40.70.10">
    <property type="entry name" value="Acid Proteases"/>
    <property type="match status" value="1"/>
</dbReference>
<sequence>MLTTCSVFKSTDPKALVWPSYHEHCVTTYIDAAQPSRGSNPSGLGRGGGEQQQQLGSDGLPTPPANAAQLSHGSTLSGLGRGGGEQQQQLGSDGLPTPPANAAQLSHGSTLSGLGRGGEQQQQQLGSDVLPTPPANAAQLSHGSTLSGLGRGGGEQQQQLGSNGLPTPPANAAQLSHGSTFSGLGRGGGEQQQQHQLGSDGLPTPPANAAQLSHGSTFSGLGRGGGEQQQQHQLGSDGLPTPPANAAQLSHGSTFSGLGRGGGEQQQQQQQQLGPDGLPIPPANAAQLSHGSTFTGLGRGGGEQQQQLGPDGLPIPLASAAQPTDGQISSGLGHGVGEQQPQQPEADGISAQPLLPPGPGLVGQLPVGTNYFVPSQRECITSDYCYACNLPKCKHPIPPKDFNHSQSVAATLKTHYRFKGSEDNRAGTTFISELYRATEGHNDLLRYQWLKLCTDKYVWQQLTDGLVPPGGCLKSYEQQLSVLLQRIRFFFDTDEHIQTTQRKLLTLRQGNYSLHSFIRKIEEFATELFHLRHPVLDYDLKWTLRNGIENAELRHQVDPYLRDDIDYRSFKAIVIQRHQRQTNDPSREDRPRRRDYSPGKTRVSFGTESLGRQRSRERDYSYPRTRSVSVNSLDESYYSGSEDSGVIANYVAMGKDAVGMRCFRCGGRGHSSRFCTADKPRDYNNRCKICGNTNHKADRCYTKPDRRICHRCNQPGHLAHVCLSNSTKVQTKSTVALRPPTPSARVNSPTNSDSRAVKAEASSEVFMVNYEPSMKGTVSPTMVVNSSSTTLVNEFASGVLTAEQMLGRSTVSVIAHYPHHADTSTIGQRKLVGPISVEGLDTVALFDTGADISLISHSTLLRLCPHKKVDSSNLQGVSTANGQPLQILGTVQLRIATTKESVNMVNGDGINLPDLTGVTTEEVGELTQLLEYAKPNDQIRGGLLEGSLLQECINVCVLRCQTTDPDLSIFGAYLRSEVSAKDLGSRATRLRRLKRICYIDDKGIIRRKDDPYRKVGTTQEDDIGSVLTLGRGVIHLGRTRYSRYFVRILAAIEHYSKGHQGSPKHVTTVAKVESLHHLRLQLTTVAKKEKPLQYLRQRLTTVAKRGKSLRYLRQRLTTVAKRGSRSGEDQQVLPLWKTLRNEEFVRLGSTQGLSCKKFIDGSVTIPAGSVVFAFSKDYTGFAKLLRSAHCPAEALLQPLEITVDRWTISHDDTSTGPVSAATSDLIFIKVRDAAWTRRAKAFLREDYKAYTKRIA</sequence>
<feature type="compositionally biased region" description="Low complexity" evidence="3">
    <location>
        <begin position="86"/>
        <end position="95"/>
    </location>
</feature>
<feature type="compositionally biased region" description="Polar residues" evidence="3">
    <location>
        <begin position="286"/>
        <end position="295"/>
    </location>
</feature>
<dbReference type="GO" id="GO:0006508">
    <property type="term" value="P:proteolysis"/>
    <property type="evidence" value="ECO:0007669"/>
    <property type="project" value="InterPro"/>
</dbReference>
<dbReference type="PROSITE" id="PS00141">
    <property type="entry name" value="ASP_PROTEASE"/>
    <property type="match status" value="1"/>
</dbReference>
<dbReference type="CDD" id="cd00303">
    <property type="entry name" value="retropepsin_like"/>
    <property type="match status" value="1"/>
</dbReference>
<feature type="compositionally biased region" description="Polar residues" evidence="3">
    <location>
        <begin position="321"/>
        <end position="330"/>
    </location>
</feature>
<feature type="compositionally biased region" description="Low complexity" evidence="3">
    <location>
        <begin position="51"/>
        <end position="60"/>
    </location>
</feature>
<reference evidence="6 7" key="1">
    <citation type="submission" date="2020-04" db="EMBL/GenBank/DDBJ databases">
        <title>Perkinsus olseni comparative genomics.</title>
        <authorList>
            <person name="Bogema D.R."/>
        </authorList>
    </citation>
    <scope>NUCLEOTIDE SEQUENCE [LARGE SCALE GENOMIC DNA]</scope>
    <source>
        <strain evidence="6">00978-12</strain>
    </source>
</reference>
<evidence type="ECO:0000259" key="5">
    <source>
        <dbReference type="PROSITE" id="PS50175"/>
    </source>
</evidence>
<evidence type="ECO:0000313" key="6">
    <source>
        <dbReference type="EMBL" id="KAF4685217.1"/>
    </source>
</evidence>
<dbReference type="GO" id="GO:0003676">
    <property type="term" value="F:nucleic acid binding"/>
    <property type="evidence" value="ECO:0007669"/>
    <property type="project" value="InterPro"/>
</dbReference>
<feature type="region of interest" description="Disordered" evidence="3">
    <location>
        <begin position="33"/>
        <end position="357"/>
    </location>
</feature>
<dbReference type="PROSITE" id="PS50158">
    <property type="entry name" value="ZF_CCHC"/>
    <property type="match status" value="2"/>
</dbReference>
<evidence type="ECO:0000259" key="4">
    <source>
        <dbReference type="PROSITE" id="PS50158"/>
    </source>
</evidence>
<feature type="compositionally biased region" description="Polar residues" evidence="3">
    <location>
        <begin position="103"/>
        <end position="112"/>
    </location>
</feature>
<dbReference type="Proteomes" id="UP000541610">
    <property type="component" value="Unassembled WGS sequence"/>
</dbReference>
<evidence type="ECO:0008006" key="8">
    <source>
        <dbReference type="Google" id="ProtNLM"/>
    </source>
</evidence>
<feature type="domain" description="Peptidase A2" evidence="5">
    <location>
        <begin position="842"/>
        <end position="878"/>
    </location>
</feature>